<reference evidence="2 3" key="1">
    <citation type="submission" date="2021-01" db="EMBL/GenBank/DDBJ databases">
        <title>Whole genome shotgun sequence of Asanoa iriomotensis NBRC 100142.</title>
        <authorList>
            <person name="Komaki H."/>
            <person name="Tamura T."/>
        </authorList>
    </citation>
    <scope>NUCLEOTIDE SEQUENCE [LARGE SCALE GENOMIC DNA]</scope>
    <source>
        <strain evidence="2 3">NBRC 100142</strain>
    </source>
</reference>
<comment type="caution">
    <text evidence="2">The sequence shown here is derived from an EMBL/GenBank/DDBJ whole genome shotgun (WGS) entry which is preliminary data.</text>
</comment>
<evidence type="ECO:0000313" key="3">
    <source>
        <dbReference type="Proteomes" id="UP000624325"/>
    </source>
</evidence>
<dbReference type="Gene3D" id="2.120.10.30">
    <property type="entry name" value="TolB, C-terminal domain"/>
    <property type="match status" value="1"/>
</dbReference>
<dbReference type="RefSeq" id="WP_203707329.1">
    <property type="nucleotide sequence ID" value="NZ_BAAALU010000007.1"/>
</dbReference>
<keyword evidence="1" id="KW-0812">Transmembrane</keyword>
<proteinExistence type="predicted"/>
<dbReference type="Gene3D" id="2.130.10.10">
    <property type="entry name" value="YVTN repeat-like/Quinoprotein amine dehydrogenase"/>
    <property type="match status" value="1"/>
</dbReference>
<keyword evidence="1" id="KW-0472">Membrane</keyword>
<evidence type="ECO:0008006" key="4">
    <source>
        <dbReference type="Google" id="ProtNLM"/>
    </source>
</evidence>
<dbReference type="InterPro" id="IPR011042">
    <property type="entry name" value="6-blade_b-propeller_TolB-like"/>
</dbReference>
<accession>A0ABQ4CCM7</accession>
<name>A0ABQ4CCM7_9ACTN</name>
<dbReference type="SUPFAM" id="SSF82171">
    <property type="entry name" value="DPP6 N-terminal domain-like"/>
    <property type="match status" value="1"/>
</dbReference>
<organism evidence="2 3">
    <name type="scientific">Asanoa iriomotensis</name>
    <dbReference type="NCBI Taxonomy" id="234613"/>
    <lineage>
        <taxon>Bacteria</taxon>
        <taxon>Bacillati</taxon>
        <taxon>Actinomycetota</taxon>
        <taxon>Actinomycetes</taxon>
        <taxon>Micromonosporales</taxon>
        <taxon>Micromonosporaceae</taxon>
        <taxon>Asanoa</taxon>
    </lineage>
</organism>
<dbReference type="EMBL" id="BONC01000069">
    <property type="protein sequence ID" value="GIF60512.1"/>
    <property type="molecule type" value="Genomic_DNA"/>
</dbReference>
<protein>
    <recommendedName>
        <fullName evidence="4">WD40 repeat protein</fullName>
    </recommendedName>
</protein>
<sequence length="360" mass="37848">MSEERVEHALRGLGEDLRYTNPTRAVLRKTRRMRVRRNIVGGSGAALAVAALITPFAYGFREAPSTVALPGISASPPPTAPSPTLPVSKPAPPGAVALPGGVYVASASNDSGSRVYDPKSHRYRASGHPRAWVSPDGKLAVVADENGRLGILDLRGAAVRWIKGSKLAVGRPEWSSDARQVVFAGPGSAPDTLGIVLADVASARARTLRPAVPCWEFCQPSWLPGDKEVALPDANQPRSGLLAYAVADGRSRPVTLAGTVQTSSAWSPDGRHVVAAILRDDRASGVGIIDAATGDVAAELDVTPGDEVEARAVVWATTDQIVAVVARDLVVFSTEGRELRRIPLPSALRGVQNQLAFARP</sequence>
<evidence type="ECO:0000313" key="2">
    <source>
        <dbReference type="EMBL" id="GIF60512.1"/>
    </source>
</evidence>
<feature type="transmembrane region" description="Helical" evidence="1">
    <location>
        <begin position="38"/>
        <end position="60"/>
    </location>
</feature>
<evidence type="ECO:0000256" key="1">
    <source>
        <dbReference type="SAM" id="Phobius"/>
    </source>
</evidence>
<gene>
    <name evidence="2" type="ORF">Air01nite_66070</name>
</gene>
<dbReference type="Proteomes" id="UP000624325">
    <property type="component" value="Unassembled WGS sequence"/>
</dbReference>
<keyword evidence="3" id="KW-1185">Reference proteome</keyword>
<dbReference type="InterPro" id="IPR015943">
    <property type="entry name" value="WD40/YVTN_repeat-like_dom_sf"/>
</dbReference>
<keyword evidence="1" id="KW-1133">Transmembrane helix</keyword>